<evidence type="ECO:0000313" key="1">
    <source>
        <dbReference type="EMBL" id="KAK7869423.1"/>
    </source>
</evidence>
<name>A0AAN9VSI4_9ORTH</name>
<comment type="caution">
    <text evidence="1">The sequence shown here is derived from an EMBL/GenBank/DDBJ whole genome shotgun (WGS) entry which is preliminary data.</text>
</comment>
<protein>
    <submittedName>
        <fullName evidence="1">Uncharacterized protein</fullName>
    </submittedName>
</protein>
<gene>
    <name evidence="1" type="ORF">R5R35_008152</name>
</gene>
<dbReference type="AlphaFoldDB" id="A0AAN9VSI4"/>
<reference evidence="1 2" key="1">
    <citation type="submission" date="2024-03" db="EMBL/GenBank/DDBJ databases">
        <title>The genome assembly and annotation of the cricket Gryllus longicercus Weissman &amp; Gray.</title>
        <authorList>
            <person name="Szrajer S."/>
            <person name="Gray D."/>
            <person name="Ylla G."/>
        </authorList>
    </citation>
    <scope>NUCLEOTIDE SEQUENCE [LARGE SCALE GENOMIC DNA]</scope>
    <source>
        <strain evidence="1">DAG 2021-001</strain>
        <tissue evidence="1">Whole body minus gut</tissue>
    </source>
</reference>
<accession>A0AAN9VSI4</accession>
<organism evidence="1 2">
    <name type="scientific">Gryllus longicercus</name>
    <dbReference type="NCBI Taxonomy" id="2509291"/>
    <lineage>
        <taxon>Eukaryota</taxon>
        <taxon>Metazoa</taxon>
        <taxon>Ecdysozoa</taxon>
        <taxon>Arthropoda</taxon>
        <taxon>Hexapoda</taxon>
        <taxon>Insecta</taxon>
        <taxon>Pterygota</taxon>
        <taxon>Neoptera</taxon>
        <taxon>Polyneoptera</taxon>
        <taxon>Orthoptera</taxon>
        <taxon>Ensifera</taxon>
        <taxon>Gryllidea</taxon>
        <taxon>Grylloidea</taxon>
        <taxon>Gryllidae</taxon>
        <taxon>Gryllinae</taxon>
        <taxon>Gryllus</taxon>
    </lineage>
</organism>
<proteinExistence type="predicted"/>
<keyword evidence="2" id="KW-1185">Reference proteome</keyword>
<dbReference type="EMBL" id="JAZDUA010000074">
    <property type="protein sequence ID" value="KAK7869423.1"/>
    <property type="molecule type" value="Genomic_DNA"/>
</dbReference>
<sequence>MSDSERSVEEGPESYHQKAFVSILKDHRILFEKSQLPSSRRKKAAALTEAAEKYRLRFGKEITSRQLSKKISNLKDRVTKKTDVLQTGNRKIKLKEWEKDYLKLINGDTNPTVTRIEGAIEAGVASVSDDGGADFTSSLQENGASISASVIFEDGSSMYEEVTPVKRKRNVNRLSNAELQRLVYVEQLEVLQLKKRKLQWQLDQMMDFQQLEVLLLKKRKLQWQLDQIN</sequence>
<dbReference type="Proteomes" id="UP001378592">
    <property type="component" value="Unassembled WGS sequence"/>
</dbReference>
<evidence type="ECO:0000313" key="2">
    <source>
        <dbReference type="Proteomes" id="UP001378592"/>
    </source>
</evidence>